<keyword evidence="2" id="KW-0547">Nucleotide-binding</keyword>
<dbReference type="Pfam" id="PF00012">
    <property type="entry name" value="HSP70"/>
    <property type="match status" value="1"/>
</dbReference>
<dbReference type="InParanoid" id="K1QH96"/>
<organism evidence="4">
    <name type="scientific">Magallana gigas</name>
    <name type="common">Pacific oyster</name>
    <name type="synonym">Crassostrea gigas</name>
    <dbReference type="NCBI Taxonomy" id="29159"/>
    <lineage>
        <taxon>Eukaryota</taxon>
        <taxon>Metazoa</taxon>
        <taxon>Spiralia</taxon>
        <taxon>Lophotrochozoa</taxon>
        <taxon>Mollusca</taxon>
        <taxon>Bivalvia</taxon>
        <taxon>Autobranchia</taxon>
        <taxon>Pteriomorphia</taxon>
        <taxon>Ostreida</taxon>
        <taxon>Ostreoidea</taxon>
        <taxon>Ostreidae</taxon>
        <taxon>Magallana</taxon>
    </lineage>
</organism>
<dbReference type="SUPFAM" id="SSF53067">
    <property type="entry name" value="Actin-like ATPase domain"/>
    <property type="match status" value="2"/>
</dbReference>
<dbReference type="PANTHER" id="PTHR14187:SF5">
    <property type="entry name" value="HEAT SHOCK 70 KDA PROTEIN 12A"/>
    <property type="match status" value="1"/>
</dbReference>
<evidence type="ECO:0000256" key="2">
    <source>
        <dbReference type="ARBA" id="ARBA00022741"/>
    </source>
</evidence>
<keyword evidence="3" id="KW-0067">ATP-binding</keyword>
<dbReference type="InterPro" id="IPR013126">
    <property type="entry name" value="Hsp_70_fam"/>
</dbReference>
<name>K1QH96_MAGGI</name>
<dbReference type="HOGENOM" id="CLU_009958_5_3_1"/>
<evidence type="ECO:0000256" key="3">
    <source>
        <dbReference type="ARBA" id="ARBA00022840"/>
    </source>
</evidence>
<dbReference type="Gene3D" id="3.90.640.10">
    <property type="entry name" value="Actin, Chain A, domain 4"/>
    <property type="match status" value="1"/>
</dbReference>
<dbReference type="InterPro" id="IPR043129">
    <property type="entry name" value="ATPase_NBD"/>
</dbReference>
<reference evidence="4" key="1">
    <citation type="journal article" date="2012" name="Nature">
        <title>The oyster genome reveals stress adaptation and complexity of shell formation.</title>
        <authorList>
            <person name="Zhang G."/>
            <person name="Fang X."/>
            <person name="Guo X."/>
            <person name="Li L."/>
            <person name="Luo R."/>
            <person name="Xu F."/>
            <person name="Yang P."/>
            <person name="Zhang L."/>
            <person name="Wang X."/>
            <person name="Qi H."/>
            <person name="Xiong Z."/>
            <person name="Que H."/>
            <person name="Xie Y."/>
            <person name="Holland P.W."/>
            <person name="Paps J."/>
            <person name="Zhu Y."/>
            <person name="Wu F."/>
            <person name="Chen Y."/>
            <person name="Wang J."/>
            <person name="Peng C."/>
            <person name="Meng J."/>
            <person name="Yang L."/>
            <person name="Liu J."/>
            <person name="Wen B."/>
            <person name="Zhang N."/>
            <person name="Huang Z."/>
            <person name="Zhu Q."/>
            <person name="Feng Y."/>
            <person name="Mount A."/>
            <person name="Hedgecock D."/>
            <person name="Xu Z."/>
            <person name="Liu Y."/>
            <person name="Domazet-Loso T."/>
            <person name="Du Y."/>
            <person name="Sun X."/>
            <person name="Zhang S."/>
            <person name="Liu B."/>
            <person name="Cheng P."/>
            <person name="Jiang X."/>
            <person name="Li J."/>
            <person name="Fan D."/>
            <person name="Wang W."/>
            <person name="Fu W."/>
            <person name="Wang T."/>
            <person name="Wang B."/>
            <person name="Zhang J."/>
            <person name="Peng Z."/>
            <person name="Li Y."/>
            <person name="Li N."/>
            <person name="Wang J."/>
            <person name="Chen M."/>
            <person name="He Y."/>
            <person name="Tan F."/>
            <person name="Song X."/>
            <person name="Zheng Q."/>
            <person name="Huang R."/>
            <person name="Yang H."/>
            <person name="Du X."/>
            <person name="Chen L."/>
            <person name="Yang M."/>
            <person name="Gaffney P.M."/>
            <person name="Wang S."/>
            <person name="Luo L."/>
            <person name="She Z."/>
            <person name="Ming Y."/>
            <person name="Huang W."/>
            <person name="Zhang S."/>
            <person name="Huang B."/>
            <person name="Zhang Y."/>
            <person name="Qu T."/>
            <person name="Ni P."/>
            <person name="Miao G."/>
            <person name="Wang J."/>
            <person name="Wang Q."/>
            <person name="Steinberg C.E."/>
            <person name="Wang H."/>
            <person name="Li N."/>
            <person name="Qian L."/>
            <person name="Zhang G."/>
            <person name="Li Y."/>
            <person name="Yang H."/>
            <person name="Liu X."/>
            <person name="Wang J."/>
            <person name="Yin Y."/>
            <person name="Wang J."/>
        </authorList>
    </citation>
    <scope>NUCLEOTIDE SEQUENCE [LARGE SCALE GENOMIC DNA]</scope>
    <source>
        <strain evidence="4">05x7-T-G4-1.051#20</strain>
    </source>
</reference>
<dbReference type="PANTHER" id="PTHR14187">
    <property type="entry name" value="ALPHA KINASE/ELONGATION FACTOR 2 KINASE"/>
    <property type="match status" value="1"/>
</dbReference>
<dbReference type="AlphaFoldDB" id="K1QH96"/>
<comment type="similarity">
    <text evidence="1">Belongs to the heat shock protein 70 family.</text>
</comment>
<dbReference type="CDD" id="cd10229">
    <property type="entry name" value="ASKHA_NBD_HSP70_HSPA12"/>
    <property type="match status" value="1"/>
</dbReference>
<keyword evidence="4" id="KW-0346">Stress response</keyword>
<dbReference type="GO" id="GO:0005524">
    <property type="term" value="F:ATP binding"/>
    <property type="evidence" value="ECO:0007669"/>
    <property type="project" value="UniProtKB-KW"/>
</dbReference>
<accession>K1QH96</accession>
<evidence type="ECO:0000313" key="4">
    <source>
        <dbReference type="EMBL" id="EKC33243.1"/>
    </source>
</evidence>
<dbReference type="GO" id="GO:0140662">
    <property type="term" value="F:ATP-dependent protein folding chaperone"/>
    <property type="evidence" value="ECO:0007669"/>
    <property type="project" value="InterPro"/>
</dbReference>
<sequence>MQLYNKSGDTKQTMLTNKSMIRDISGKELPAMYVFSKAIEYMHDHLLNKLKEQNNGEELKEEINWVLTVPAIWDDSAKQFMRDAAKQAGINDNLTIALDPEAASMYCKKIQLVKLKEPKAEFQIFSPGNQYLILDAGGGTVDITIHEVLPDDRIKELHKATGGAWGGTYLDDEFFKIFEECFGKDEFEEFKRNDLAGYIDLVKDLEKQKRDISTTTPKISLTIPPCLKIKCDISRSKFSKGLECKGEKLKFDGWLINTLYSEVCDKIKEHVGNLLKEHNIDIILMVGGFSESLFLQETMTKAFSNKHIVVPNEASLAVLKGAVLFGLKPSSIISRVAKFTYGVETSLPIKDEETVLDEKRIAIIDGVRYERGVFSKHVTKGAKVDKAQYEMAYLPLLKTQKTIQFRVYTSSIENPKYVDDPECRPLGYIHVDIPDSSEGLDRKVRVRFTFGGTEIKVEGVNERTGEFASVNYVYSDTTEEQRFLCKPDD</sequence>
<proteinExistence type="inferred from homology"/>
<protein>
    <submittedName>
        <fullName evidence="4">Heat shock 70 kDa protein 12A</fullName>
    </submittedName>
</protein>
<gene>
    <name evidence="4" type="ORF">CGI_10022220</name>
</gene>
<dbReference type="Gene3D" id="3.30.420.40">
    <property type="match status" value="2"/>
</dbReference>
<dbReference type="EMBL" id="JH816213">
    <property type="protein sequence ID" value="EKC33243.1"/>
    <property type="molecule type" value="Genomic_DNA"/>
</dbReference>
<evidence type="ECO:0000256" key="1">
    <source>
        <dbReference type="ARBA" id="ARBA00007381"/>
    </source>
</evidence>